<comment type="caution">
    <text evidence="4">The sequence shown here is derived from an EMBL/GenBank/DDBJ whole genome shotgun (WGS) entry which is preliminary data.</text>
</comment>
<protein>
    <submittedName>
        <fullName evidence="4">H-type small acid-soluble spore protein</fullName>
    </submittedName>
</protein>
<dbReference type="NCBIfam" id="TIGR02861">
    <property type="entry name" value="SASP_H"/>
    <property type="match status" value="1"/>
</dbReference>
<evidence type="ECO:0000256" key="1">
    <source>
        <dbReference type="ARBA" id="ARBA00004288"/>
    </source>
</evidence>
<sequence length="59" mass="6723">MERDRAQEIINASHMINVNYRGIPVYLQQINSDTATIFPLDEMHHSQEVDLDGLIESGP</sequence>
<dbReference type="EMBL" id="JBHSMC010000014">
    <property type="protein sequence ID" value="MFC5465421.1"/>
    <property type="molecule type" value="Genomic_DNA"/>
</dbReference>
<reference evidence="5" key="1">
    <citation type="journal article" date="2019" name="Int. J. Syst. Evol. Microbiol.">
        <title>The Global Catalogue of Microorganisms (GCM) 10K type strain sequencing project: providing services to taxonomists for standard genome sequencing and annotation.</title>
        <authorList>
            <consortium name="The Broad Institute Genomics Platform"/>
            <consortium name="The Broad Institute Genome Sequencing Center for Infectious Disease"/>
            <person name="Wu L."/>
            <person name="Ma J."/>
        </authorList>
    </citation>
    <scope>NUCLEOTIDE SEQUENCE [LARGE SCALE GENOMIC DNA]</scope>
    <source>
        <strain evidence="5">CGMCC 1.12237</strain>
    </source>
</reference>
<dbReference type="Proteomes" id="UP001596147">
    <property type="component" value="Unassembled WGS sequence"/>
</dbReference>
<dbReference type="Pfam" id="PF08141">
    <property type="entry name" value="SspH"/>
    <property type="match status" value="1"/>
</dbReference>
<comment type="subcellular location">
    <subcellularLocation>
        <location evidence="1">Spore core</location>
    </subcellularLocation>
</comment>
<name>A0ABW0LLL4_9BACI</name>
<evidence type="ECO:0000313" key="4">
    <source>
        <dbReference type="EMBL" id="MFC5465421.1"/>
    </source>
</evidence>
<keyword evidence="3" id="KW-0749">Sporulation</keyword>
<accession>A0ABW0LLL4</accession>
<evidence type="ECO:0000313" key="5">
    <source>
        <dbReference type="Proteomes" id="UP001596147"/>
    </source>
</evidence>
<dbReference type="RefSeq" id="WP_144919458.1">
    <property type="nucleotide sequence ID" value="NZ_JBHSMC010000014.1"/>
</dbReference>
<gene>
    <name evidence="4" type="ORF">ACFPM4_11735</name>
</gene>
<comment type="similarity">
    <text evidence="2">Belongs to the SspH family.</text>
</comment>
<proteinExistence type="inferred from homology"/>
<organism evidence="4 5">
    <name type="scientific">Lederbergia graminis</name>
    <dbReference type="NCBI Taxonomy" id="735518"/>
    <lineage>
        <taxon>Bacteria</taxon>
        <taxon>Bacillati</taxon>
        <taxon>Bacillota</taxon>
        <taxon>Bacilli</taxon>
        <taxon>Bacillales</taxon>
        <taxon>Bacillaceae</taxon>
        <taxon>Lederbergia</taxon>
    </lineage>
</organism>
<evidence type="ECO:0000256" key="3">
    <source>
        <dbReference type="ARBA" id="ARBA00022969"/>
    </source>
</evidence>
<evidence type="ECO:0000256" key="2">
    <source>
        <dbReference type="ARBA" id="ARBA00006573"/>
    </source>
</evidence>
<keyword evidence="5" id="KW-1185">Reference proteome</keyword>
<dbReference type="InterPro" id="IPR012610">
    <property type="entry name" value="SASP_SspH"/>
</dbReference>